<keyword evidence="2 5" id="KW-0227">DNA damage</keyword>
<dbReference type="Pfam" id="PF00627">
    <property type="entry name" value="UBA"/>
    <property type="match status" value="2"/>
</dbReference>
<keyword evidence="5" id="KW-0963">Cytoplasm</keyword>
<feature type="compositionally biased region" description="Basic and acidic residues" evidence="6">
    <location>
        <begin position="128"/>
        <end position="141"/>
    </location>
</feature>
<dbReference type="FunFam" id="1.10.8.10:FF:000002">
    <property type="entry name" value="UV excision repair protein RAD23 homolog"/>
    <property type="match status" value="1"/>
</dbReference>
<dbReference type="Pfam" id="PF00240">
    <property type="entry name" value="ubiquitin"/>
    <property type="match status" value="1"/>
</dbReference>
<dbReference type="SUPFAM" id="SSF101238">
    <property type="entry name" value="XPC-binding domain"/>
    <property type="match status" value="1"/>
</dbReference>
<name>A0A922L4G7_DERFA</name>
<protein>
    <recommendedName>
        <fullName evidence="5">UV excision repair protein RAD23</fullName>
    </recommendedName>
</protein>
<feature type="region of interest" description="Disordered" evidence="6">
    <location>
        <begin position="77"/>
        <end position="167"/>
    </location>
</feature>
<dbReference type="InterPro" id="IPR036353">
    <property type="entry name" value="XPC-bd_sf"/>
</dbReference>
<comment type="caution">
    <text evidence="9">The sequence shown here is derived from an EMBL/GenBank/DDBJ whole genome shotgun (WGS) entry which is preliminary data.</text>
</comment>
<feature type="compositionally biased region" description="Low complexity" evidence="6">
    <location>
        <begin position="83"/>
        <end position="118"/>
    </location>
</feature>
<dbReference type="InterPro" id="IPR000626">
    <property type="entry name" value="Ubiquitin-like_dom"/>
</dbReference>
<dbReference type="GO" id="GO:0003684">
    <property type="term" value="F:damaged DNA binding"/>
    <property type="evidence" value="ECO:0007669"/>
    <property type="project" value="UniProtKB-UniRule"/>
</dbReference>
<dbReference type="InterPro" id="IPR004806">
    <property type="entry name" value="Rad23"/>
</dbReference>
<dbReference type="AlphaFoldDB" id="A0A922L4G7"/>
<dbReference type="InterPro" id="IPR009060">
    <property type="entry name" value="UBA-like_sf"/>
</dbReference>
<dbReference type="GO" id="GO:0031593">
    <property type="term" value="F:polyubiquitin modification-dependent protein binding"/>
    <property type="evidence" value="ECO:0007669"/>
    <property type="project" value="UniProtKB-UniRule"/>
</dbReference>
<dbReference type="Gene3D" id="1.10.10.540">
    <property type="entry name" value="XPC-binding domain"/>
    <property type="match status" value="1"/>
</dbReference>
<dbReference type="SMART" id="SM00727">
    <property type="entry name" value="STI1"/>
    <property type="match status" value="1"/>
</dbReference>
<evidence type="ECO:0000256" key="3">
    <source>
        <dbReference type="ARBA" id="ARBA00023204"/>
    </source>
</evidence>
<dbReference type="Proteomes" id="UP000790347">
    <property type="component" value="Unassembled WGS sequence"/>
</dbReference>
<dbReference type="GO" id="GO:0070628">
    <property type="term" value="F:proteasome binding"/>
    <property type="evidence" value="ECO:0007669"/>
    <property type="project" value="TreeGrafter"/>
</dbReference>
<dbReference type="CDD" id="cd01805">
    <property type="entry name" value="Ubl_Rad23"/>
    <property type="match status" value="1"/>
</dbReference>
<evidence type="ECO:0000313" key="9">
    <source>
        <dbReference type="EMBL" id="KAH9517978.1"/>
    </source>
</evidence>
<dbReference type="PANTHER" id="PTHR10621">
    <property type="entry name" value="UV EXCISION REPAIR PROTEIN RAD23"/>
    <property type="match status" value="1"/>
</dbReference>
<dbReference type="EMBL" id="ASGP02000003">
    <property type="protein sequence ID" value="KAH9517978.1"/>
    <property type="molecule type" value="Genomic_DNA"/>
</dbReference>
<keyword evidence="3 5" id="KW-0234">DNA repair</keyword>
<dbReference type="GO" id="GO:0043130">
    <property type="term" value="F:ubiquitin binding"/>
    <property type="evidence" value="ECO:0007669"/>
    <property type="project" value="UniProtKB-UniRule"/>
</dbReference>
<comment type="function">
    <text evidence="5">Multiubiquitin chain receptor involved in modulation of proteasomal degradation. Involved in nucleotide excision repair.</text>
</comment>
<dbReference type="InterPro" id="IPR015940">
    <property type="entry name" value="UBA"/>
</dbReference>
<reference evidence="9" key="1">
    <citation type="submission" date="2013-05" db="EMBL/GenBank/DDBJ databases">
        <authorList>
            <person name="Yim A.K.Y."/>
            <person name="Chan T.F."/>
            <person name="Ji K.M."/>
            <person name="Liu X.Y."/>
            <person name="Zhou J.W."/>
            <person name="Li R.Q."/>
            <person name="Yang K.Y."/>
            <person name="Li J."/>
            <person name="Li M."/>
            <person name="Law P.T.W."/>
            <person name="Wu Y.L."/>
            <person name="Cai Z.L."/>
            <person name="Qin H."/>
            <person name="Bao Y."/>
            <person name="Leung R.K.K."/>
            <person name="Ng P.K.S."/>
            <person name="Zou J."/>
            <person name="Zhong X.J."/>
            <person name="Ran P.X."/>
            <person name="Zhong N.S."/>
            <person name="Liu Z.G."/>
            <person name="Tsui S.K.W."/>
        </authorList>
    </citation>
    <scope>NUCLEOTIDE SEQUENCE</scope>
    <source>
        <strain evidence="9">Derf</strain>
        <tissue evidence="9">Whole organism</tissue>
    </source>
</reference>
<dbReference type="NCBIfam" id="TIGR00601">
    <property type="entry name" value="rad23"/>
    <property type="match status" value="1"/>
</dbReference>
<keyword evidence="1" id="KW-0677">Repeat</keyword>
<dbReference type="CDD" id="cd14378">
    <property type="entry name" value="UBA1_Rhp23p_like"/>
    <property type="match status" value="1"/>
</dbReference>
<feature type="region of interest" description="Disordered" evidence="6">
    <location>
        <begin position="234"/>
        <end position="257"/>
    </location>
</feature>
<dbReference type="GO" id="GO:0006289">
    <property type="term" value="P:nucleotide-excision repair"/>
    <property type="evidence" value="ECO:0007669"/>
    <property type="project" value="UniProtKB-UniRule"/>
</dbReference>
<dbReference type="SMART" id="SM00165">
    <property type="entry name" value="UBA"/>
    <property type="match status" value="2"/>
</dbReference>
<dbReference type="FunFam" id="3.10.20.90:FF:000254">
    <property type="entry name" value="UV excision repair protein Rad23"/>
    <property type="match status" value="1"/>
</dbReference>
<dbReference type="PROSITE" id="PS50030">
    <property type="entry name" value="UBA"/>
    <property type="match status" value="2"/>
</dbReference>
<dbReference type="CDD" id="cd14427">
    <property type="entry name" value="UBA2_HR23A"/>
    <property type="match status" value="1"/>
</dbReference>
<keyword evidence="10" id="KW-1185">Reference proteome</keyword>
<comment type="subcellular location">
    <subcellularLocation>
        <location evidence="5">Nucleus</location>
    </subcellularLocation>
    <subcellularLocation>
        <location evidence="5">Cytoplasm</location>
    </subcellularLocation>
</comment>
<evidence type="ECO:0000256" key="1">
    <source>
        <dbReference type="ARBA" id="ARBA00022737"/>
    </source>
</evidence>
<reference evidence="9" key="2">
    <citation type="journal article" date="2022" name="Res Sq">
        <title>Comparative Genomics Reveals Insights into the Divergent Evolution of Astigmatic Mites and Household Pest Adaptations.</title>
        <authorList>
            <person name="Xiong Q."/>
            <person name="Wan A.T.-Y."/>
            <person name="Liu X.-Y."/>
            <person name="Fung C.S.-H."/>
            <person name="Xiao X."/>
            <person name="Malainual N."/>
            <person name="Hou J."/>
            <person name="Wang L."/>
            <person name="Wang M."/>
            <person name="Yang K."/>
            <person name="Cui Y."/>
            <person name="Leung E."/>
            <person name="Nong W."/>
            <person name="Shin S.-K."/>
            <person name="Au S."/>
            <person name="Jeong K.Y."/>
            <person name="Chew F.T."/>
            <person name="Hui J."/>
            <person name="Leung T.F."/>
            <person name="Tungtrongchitr A."/>
            <person name="Zhong N."/>
            <person name="Liu Z."/>
            <person name="Tsui S."/>
        </authorList>
    </citation>
    <scope>NUCLEOTIDE SEQUENCE</scope>
    <source>
        <strain evidence="9">Derf</strain>
        <tissue evidence="9">Whole organism</tissue>
    </source>
</reference>
<evidence type="ECO:0000313" key="10">
    <source>
        <dbReference type="Proteomes" id="UP000790347"/>
    </source>
</evidence>
<dbReference type="Gene3D" id="1.10.8.10">
    <property type="entry name" value="DNA helicase RuvA subunit, C-terminal domain"/>
    <property type="match status" value="2"/>
</dbReference>
<dbReference type="SUPFAM" id="SSF54236">
    <property type="entry name" value="Ubiquitin-like"/>
    <property type="match status" value="1"/>
</dbReference>
<evidence type="ECO:0000256" key="2">
    <source>
        <dbReference type="ARBA" id="ARBA00022763"/>
    </source>
</evidence>
<dbReference type="GO" id="GO:0005829">
    <property type="term" value="C:cytosol"/>
    <property type="evidence" value="ECO:0007669"/>
    <property type="project" value="TreeGrafter"/>
</dbReference>
<evidence type="ECO:0000259" key="8">
    <source>
        <dbReference type="PROSITE" id="PS50053"/>
    </source>
</evidence>
<dbReference type="PANTHER" id="PTHR10621:SF0">
    <property type="entry name" value="UV EXCISION REPAIR PROTEIN RAD23"/>
    <property type="match status" value="1"/>
</dbReference>
<dbReference type="FunFam" id="1.10.10.540:FF:000001">
    <property type="entry name" value="UV excision repair protein RAD23 B"/>
    <property type="match status" value="1"/>
</dbReference>
<feature type="domain" description="UBA" evidence="7">
    <location>
        <begin position="179"/>
        <end position="219"/>
    </location>
</feature>
<dbReference type="Pfam" id="PF09280">
    <property type="entry name" value="XPC-binding"/>
    <property type="match status" value="1"/>
</dbReference>
<accession>A0A922L4G7</accession>
<dbReference type="SUPFAM" id="SSF46934">
    <property type="entry name" value="UBA-like"/>
    <property type="match status" value="2"/>
</dbReference>
<proteinExistence type="inferred from homology"/>
<evidence type="ECO:0000256" key="6">
    <source>
        <dbReference type="SAM" id="MobiDB-lite"/>
    </source>
</evidence>
<dbReference type="GO" id="GO:0005654">
    <property type="term" value="C:nucleoplasm"/>
    <property type="evidence" value="ECO:0007669"/>
    <property type="project" value="TreeGrafter"/>
</dbReference>
<organism evidence="9 10">
    <name type="scientific">Dermatophagoides farinae</name>
    <name type="common">American house dust mite</name>
    <dbReference type="NCBI Taxonomy" id="6954"/>
    <lineage>
        <taxon>Eukaryota</taxon>
        <taxon>Metazoa</taxon>
        <taxon>Ecdysozoa</taxon>
        <taxon>Arthropoda</taxon>
        <taxon>Chelicerata</taxon>
        <taxon>Arachnida</taxon>
        <taxon>Acari</taxon>
        <taxon>Acariformes</taxon>
        <taxon>Sarcoptiformes</taxon>
        <taxon>Astigmata</taxon>
        <taxon>Psoroptidia</taxon>
        <taxon>Analgoidea</taxon>
        <taxon>Pyroglyphidae</taxon>
        <taxon>Dermatophagoidinae</taxon>
        <taxon>Dermatophagoides</taxon>
    </lineage>
</organism>
<dbReference type="FunFam" id="1.10.8.10:FF:000003">
    <property type="entry name" value="UV excision repair protein RAD23 homolog"/>
    <property type="match status" value="1"/>
</dbReference>
<dbReference type="InterPro" id="IPR029071">
    <property type="entry name" value="Ubiquitin-like_domsf"/>
</dbReference>
<feature type="domain" description="UBA" evidence="7">
    <location>
        <begin position="360"/>
        <end position="400"/>
    </location>
</feature>
<evidence type="ECO:0000256" key="5">
    <source>
        <dbReference type="RuleBase" id="RU367049"/>
    </source>
</evidence>
<feature type="compositionally biased region" description="Low complexity" evidence="6">
    <location>
        <begin position="142"/>
        <end position="162"/>
    </location>
</feature>
<dbReference type="PRINTS" id="PR01839">
    <property type="entry name" value="RAD23PROTEIN"/>
</dbReference>
<evidence type="ECO:0000256" key="4">
    <source>
        <dbReference type="ARBA" id="ARBA00023242"/>
    </source>
</evidence>
<keyword evidence="4 5" id="KW-0539">Nucleus</keyword>
<comment type="similarity">
    <text evidence="5">Belongs to the RAD23 family.</text>
</comment>
<dbReference type="Gene3D" id="3.10.20.90">
    <property type="entry name" value="Phosphatidylinositol 3-kinase Catalytic Subunit, Chain A, domain 1"/>
    <property type="match status" value="1"/>
</dbReference>
<dbReference type="InterPro" id="IPR015360">
    <property type="entry name" value="XPC-bd"/>
</dbReference>
<dbReference type="SMART" id="SM00213">
    <property type="entry name" value="UBQ"/>
    <property type="match status" value="1"/>
</dbReference>
<gene>
    <name evidence="9" type="primary">RAD23B</name>
    <name evidence="9" type="ORF">DERF_008584</name>
</gene>
<evidence type="ECO:0000259" key="7">
    <source>
        <dbReference type="PROSITE" id="PS50030"/>
    </source>
</evidence>
<feature type="domain" description="Ubiquitin-like" evidence="8">
    <location>
        <begin position="1"/>
        <end position="78"/>
    </location>
</feature>
<dbReference type="InterPro" id="IPR006636">
    <property type="entry name" value="STI1_HS-bd"/>
</dbReference>
<dbReference type="PROSITE" id="PS50053">
    <property type="entry name" value="UBIQUITIN_2"/>
    <property type="match status" value="1"/>
</dbReference>
<dbReference type="GO" id="GO:0043161">
    <property type="term" value="P:proteasome-mediated ubiquitin-dependent protein catabolic process"/>
    <property type="evidence" value="ECO:0007669"/>
    <property type="project" value="UniProtKB-UniRule"/>
</dbReference>
<sequence length="404" mass="44014">MKIVIKTLQQETFDVDMDENDTVRKLKEKIHQVKGSEFMADWLKLIYAGKVLLDDSIIKDCKFEETRFVVVMVIKPKQPQQQSSSSSSSSTTTTTTTTTAATTETKTSETSNTTSSKSDSAVANVVDDGAKSSKESKKPETSTKTTTTTTSTTKESTATESAGTMPNINVSESTVVVGEDYERMVTQIMEMGYDRSSVERALRASFNNPDRAVEYLISGIPDFVAADAAPLAAATASSDRSSRSELSDTGSESNPFEFLRNQPMFRTMRQTVQSNPHLLNSMIQQISQNNPRLLELITQNQEAFLQMLNEPIESSVQQTTAGRGTGAAAAAAASAAAVDSASEQPNPNLMNLIGTAHMTEQDKEAIDRLKALGFPEYLVIQAYFACDKNENMAANFLLSQGYDD</sequence>